<comment type="caution">
    <text evidence="1">The sequence shown here is derived from an EMBL/GenBank/DDBJ whole genome shotgun (WGS) entry which is preliminary data.</text>
</comment>
<evidence type="ECO:0000313" key="1">
    <source>
        <dbReference type="EMBL" id="KAK0746474.1"/>
    </source>
</evidence>
<dbReference type="Proteomes" id="UP001172155">
    <property type="component" value="Unassembled WGS sequence"/>
</dbReference>
<gene>
    <name evidence="1" type="ORF">B0T18DRAFT_153023</name>
</gene>
<accession>A0AA40K5A5</accession>
<reference evidence="1" key="1">
    <citation type="submission" date="2023-06" db="EMBL/GenBank/DDBJ databases">
        <title>Genome-scale phylogeny and comparative genomics of the fungal order Sordariales.</title>
        <authorList>
            <consortium name="Lawrence Berkeley National Laboratory"/>
            <person name="Hensen N."/>
            <person name="Bonometti L."/>
            <person name="Westerberg I."/>
            <person name="Brannstrom I.O."/>
            <person name="Guillou S."/>
            <person name="Cros-Aarteil S."/>
            <person name="Calhoun S."/>
            <person name="Haridas S."/>
            <person name="Kuo A."/>
            <person name="Mondo S."/>
            <person name="Pangilinan J."/>
            <person name="Riley R."/>
            <person name="LaButti K."/>
            <person name="Andreopoulos B."/>
            <person name="Lipzen A."/>
            <person name="Chen C."/>
            <person name="Yanf M."/>
            <person name="Daum C."/>
            <person name="Ng V."/>
            <person name="Clum A."/>
            <person name="Steindorff A."/>
            <person name="Ohm R."/>
            <person name="Martin F."/>
            <person name="Silar P."/>
            <person name="Natvig D."/>
            <person name="Lalanne C."/>
            <person name="Gautier V."/>
            <person name="Ament-velasquez S.L."/>
            <person name="Kruys A."/>
            <person name="Hutchinson M.I."/>
            <person name="Powell A.J."/>
            <person name="Barry K."/>
            <person name="Miller A.N."/>
            <person name="Grigoriev I.V."/>
            <person name="Debuchy R."/>
            <person name="Gladieux P."/>
            <person name="Thoren M.H."/>
            <person name="Johannesson H."/>
        </authorList>
    </citation>
    <scope>NUCLEOTIDE SEQUENCE</scope>
    <source>
        <strain evidence="1">SMH3187-1</strain>
    </source>
</reference>
<sequence>MLAISFLLFMILRGCCRGWVIALAVAFIMRMMESAITYHPPQVSLDIPRALDTAAVQAPYPSSAHEVIVTFPYMAQPVNTACFKRGFGEM</sequence>
<evidence type="ECO:0000313" key="2">
    <source>
        <dbReference type="Proteomes" id="UP001172155"/>
    </source>
</evidence>
<name>A0AA40K5A5_9PEZI</name>
<keyword evidence="2" id="KW-1185">Reference proteome</keyword>
<organism evidence="1 2">
    <name type="scientific">Schizothecium vesticola</name>
    <dbReference type="NCBI Taxonomy" id="314040"/>
    <lineage>
        <taxon>Eukaryota</taxon>
        <taxon>Fungi</taxon>
        <taxon>Dikarya</taxon>
        <taxon>Ascomycota</taxon>
        <taxon>Pezizomycotina</taxon>
        <taxon>Sordariomycetes</taxon>
        <taxon>Sordariomycetidae</taxon>
        <taxon>Sordariales</taxon>
        <taxon>Schizotheciaceae</taxon>
        <taxon>Schizothecium</taxon>
    </lineage>
</organism>
<protein>
    <submittedName>
        <fullName evidence="1">Uncharacterized protein</fullName>
    </submittedName>
</protein>
<dbReference type="AlphaFoldDB" id="A0AA40K5A5"/>
<dbReference type="EMBL" id="JAUKUD010000004">
    <property type="protein sequence ID" value="KAK0746474.1"/>
    <property type="molecule type" value="Genomic_DNA"/>
</dbReference>
<proteinExistence type="predicted"/>